<gene>
    <name evidence="1" type="ORF">PHACADRAFT_257069</name>
</gene>
<name>K5WAN3_PHACS</name>
<proteinExistence type="predicted"/>
<dbReference type="Gene3D" id="3.80.10.10">
    <property type="entry name" value="Ribonuclease Inhibitor"/>
    <property type="match status" value="1"/>
</dbReference>
<dbReference type="AlphaFoldDB" id="K5WAN3"/>
<dbReference type="EMBL" id="JH930472">
    <property type="protein sequence ID" value="EKM56039.1"/>
    <property type="molecule type" value="Genomic_DNA"/>
</dbReference>
<dbReference type="RefSeq" id="XP_007396339.1">
    <property type="nucleotide sequence ID" value="XM_007396277.1"/>
</dbReference>
<evidence type="ECO:0000313" key="2">
    <source>
        <dbReference type="Proteomes" id="UP000008370"/>
    </source>
</evidence>
<evidence type="ECO:0000313" key="1">
    <source>
        <dbReference type="EMBL" id="EKM56039.1"/>
    </source>
</evidence>
<organism evidence="1 2">
    <name type="scientific">Phanerochaete carnosa (strain HHB-10118-sp)</name>
    <name type="common">White-rot fungus</name>
    <name type="synonym">Peniophora carnosa</name>
    <dbReference type="NCBI Taxonomy" id="650164"/>
    <lineage>
        <taxon>Eukaryota</taxon>
        <taxon>Fungi</taxon>
        <taxon>Dikarya</taxon>
        <taxon>Basidiomycota</taxon>
        <taxon>Agaricomycotina</taxon>
        <taxon>Agaricomycetes</taxon>
        <taxon>Polyporales</taxon>
        <taxon>Phanerochaetaceae</taxon>
        <taxon>Phanerochaete</taxon>
    </lineage>
</organism>
<keyword evidence="2" id="KW-1185">Reference proteome</keyword>
<evidence type="ECO:0008006" key="3">
    <source>
        <dbReference type="Google" id="ProtNLM"/>
    </source>
</evidence>
<protein>
    <recommendedName>
        <fullName evidence="3">F-box domain-containing protein</fullName>
    </recommendedName>
</protein>
<dbReference type="GeneID" id="18916746"/>
<reference evidence="1 2" key="1">
    <citation type="journal article" date="2012" name="BMC Genomics">
        <title>Comparative genomics of the white-rot fungi, Phanerochaete carnosa and P. chrysosporium, to elucidate the genetic basis of the distinct wood types they colonize.</title>
        <authorList>
            <person name="Suzuki H."/>
            <person name="MacDonald J."/>
            <person name="Syed K."/>
            <person name="Salamov A."/>
            <person name="Hori C."/>
            <person name="Aerts A."/>
            <person name="Henrissat B."/>
            <person name="Wiebenga A."/>
            <person name="vanKuyk P.A."/>
            <person name="Barry K."/>
            <person name="Lindquist E."/>
            <person name="LaButti K."/>
            <person name="Lapidus A."/>
            <person name="Lucas S."/>
            <person name="Coutinho P."/>
            <person name="Gong Y."/>
            <person name="Samejima M."/>
            <person name="Mahadevan R."/>
            <person name="Abou-Zaid M."/>
            <person name="de Vries R.P."/>
            <person name="Igarashi K."/>
            <person name="Yadav J.S."/>
            <person name="Grigoriev I.V."/>
            <person name="Master E.R."/>
        </authorList>
    </citation>
    <scope>NUCLEOTIDE SEQUENCE [LARGE SCALE GENOMIC DNA]</scope>
    <source>
        <strain evidence="1 2">HHB-10118-sp</strain>
    </source>
</reference>
<sequence length="423" mass="47346">MRTVDKSLEPEDIGRVFPREIVDIIIDQLGQPESLDVLRQCCLVCWAWVPRVRHHLFRRVAIRIKKRRNDRGSPQDALLEFSAFLAQAPPSVTRSIRALKISGGRPIAAVSLTSIRNVAVRLPSLHTLHISSVQLVGRIEHQDTVHSFTTLRLDTFVMVERFLDLLLIVSNPIALEIPSYAVGIGNVAENVSAYAKQSPPVCIRLRSLTLMTECMNSLFAGLLLPMLSENMLTSLSLRCVVTDGQVNTEDVGKLIRHARLTLERLSLNLGFTRDDEGTHGTVTQEAARTGLNLDLCTSLVSIDLDLSSTSTFILLFVRTLFRELFSRRPGHAETLRFIVVRADSLDDITGLDQTLHLYMPPGSSTRVRLAWRIRESARHIKPEDRDAFVEAMPLLHGRGRLYFHPDGDSDPSVPWDACVEVGL</sequence>
<dbReference type="HOGENOM" id="CLU_649089_0_0_1"/>
<dbReference type="KEGG" id="pco:PHACADRAFT_257069"/>
<dbReference type="Proteomes" id="UP000008370">
    <property type="component" value="Unassembled WGS sequence"/>
</dbReference>
<dbReference type="InterPro" id="IPR032675">
    <property type="entry name" value="LRR_dom_sf"/>
</dbReference>
<dbReference type="OrthoDB" id="2788229at2759"/>
<dbReference type="InParanoid" id="K5WAN3"/>
<accession>K5WAN3</accession>